<dbReference type="Pfam" id="PF02475">
    <property type="entry name" value="TRM5-TYW2_MTfase"/>
    <property type="match status" value="1"/>
</dbReference>
<evidence type="ECO:0000256" key="1">
    <source>
        <dbReference type="ARBA" id="ARBA00022679"/>
    </source>
</evidence>
<proteinExistence type="predicted"/>
<evidence type="ECO:0000313" key="5">
    <source>
        <dbReference type="EMBL" id="ANV78749.1"/>
    </source>
</evidence>
<dbReference type="AlphaFoldDB" id="A0A1B1T8Y5"/>
<sequence length="392" mass="44565">MRHLLVPNKKVQAALTEITKYDWLSKEHRIFSSEDGNNRLIPISVSANINLPKPLCEFEIVFSEGKPNEIIDTDWWNHLENLVGKDTVIEHKESWPSSHEFFGDMMIVRIDDSIEKYTSKIAQAKLLSHPFIRLVLSDGGVMGELRIRDLKPIGARKDSELYFDNIPSELTNTKVSVKESGRYISCDPKVAYYSTKLQTERLETLRFAKELRNELNRPLAICDPFCGVGPALSTLIAEEDLAGNILASDLNSSAVELLFENLKRWDKREYPTKSEKLQQYYDDRIVGLADATKLSQNPQYSGKWDLVLVNLPHRTIEFLPDLIPLLNRSDVSLIRGRVIVAESDIPSANSKINEILPPILAGKPKPELKIKRDYSSTLRLCSFEAWIGKDTT</sequence>
<dbReference type="EMBL" id="KP211799">
    <property type="protein sequence ID" value="ANV78749.1"/>
    <property type="molecule type" value="Genomic_DNA"/>
</dbReference>
<keyword evidence="1 5" id="KW-0808">Transferase</keyword>
<dbReference type="Gene3D" id="3.40.50.150">
    <property type="entry name" value="Vaccinia Virus protein VP39"/>
    <property type="match status" value="1"/>
</dbReference>
<protein>
    <submittedName>
        <fullName evidence="5">tRNA (Guanine37-N1)-methyltransferase (TRM5, TRMT5)</fullName>
    </submittedName>
</protein>
<evidence type="ECO:0000256" key="2">
    <source>
        <dbReference type="ARBA" id="ARBA00022691"/>
    </source>
</evidence>
<dbReference type="InterPro" id="IPR056744">
    <property type="entry name" value="TRM5/TYW2-like_N"/>
</dbReference>
<evidence type="ECO:0000259" key="4">
    <source>
        <dbReference type="Pfam" id="PF25133"/>
    </source>
</evidence>
<dbReference type="SUPFAM" id="SSF53335">
    <property type="entry name" value="S-adenosyl-L-methionine-dependent methyltransferases"/>
    <property type="match status" value="1"/>
</dbReference>
<dbReference type="InterPro" id="IPR056743">
    <property type="entry name" value="TRM5-TYW2-like_MTfase"/>
</dbReference>
<dbReference type="GO" id="GO:0032259">
    <property type="term" value="P:methylation"/>
    <property type="evidence" value="ECO:0007669"/>
    <property type="project" value="UniProtKB-KW"/>
</dbReference>
<reference evidence="5" key="1">
    <citation type="submission" date="2014-11" db="EMBL/GenBank/DDBJ databases">
        <authorList>
            <person name="Zhu J."/>
            <person name="Qi W."/>
            <person name="Song R."/>
        </authorList>
    </citation>
    <scope>NUCLEOTIDE SEQUENCE</scope>
</reference>
<accession>A0A1B1T8Y5</accession>
<dbReference type="Pfam" id="PF25133">
    <property type="entry name" value="TYW2_N_2"/>
    <property type="match status" value="1"/>
</dbReference>
<dbReference type="InterPro" id="IPR029063">
    <property type="entry name" value="SAM-dependent_MTases_sf"/>
</dbReference>
<name>A0A1B1T8Y5_9ARCH</name>
<feature type="domain" description="TRM5/TYW2-like N-terminal" evidence="4">
    <location>
        <begin position="90"/>
        <end position="151"/>
    </location>
</feature>
<keyword evidence="5" id="KW-0489">Methyltransferase</keyword>
<organism evidence="5">
    <name type="scientific">uncultured Poseidoniia archaeon</name>
    <dbReference type="NCBI Taxonomy" id="1697135"/>
    <lineage>
        <taxon>Archaea</taxon>
        <taxon>Methanobacteriati</taxon>
        <taxon>Thermoplasmatota</taxon>
        <taxon>Candidatus Poseidoniia</taxon>
        <taxon>environmental samples</taxon>
    </lineage>
</organism>
<reference evidence="5" key="2">
    <citation type="journal article" date="2015" name="ISME J.">
        <title>A new class of marine Euryarchaeota group II from the Mediterranean deep chlorophyll maximum.</title>
        <authorList>
            <person name="Martin-Cuadrado A.B."/>
            <person name="Garcia-Heredia I."/>
            <person name="Molto A.G."/>
            <person name="Lopez-Ubeda R."/>
            <person name="Kimes N."/>
            <person name="Lopez-Garcia P."/>
            <person name="Moreira D."/>
            <person name="Rodriguez-Valera F."/>
        </authorList>
    </citation>
    <scope>NUCLEOTIDE SEQUENCE</scope>
</reference>
<dbReference type="GO" id="GO:0008168">
    <property type="term" value="F:methyltransferase activity"/>
    <property type="evidence" value="ECO:0007669"/>
    <property type="project" value="UniProtKB-KW"/>
</dbReference>
<feature type="domain" description="TRM5/TYW2-like methyltransferase" evidence="3">
    <location>
        <begin position="177"/>
        <end position="328"/>
    </location>
</feature>
<evidence type="ECO:0000259" key="3">
    <source>
        <dbReference type="Pfam" id="PF02475"/>
    </source>
</evidence>
<dbReference type="Gene3D" id="3.30.300.110">
    <property type="entry name" value="Met-10+ protein-like domains"/>
    <property type="match status" value="1"/>
</dbReference>
<keyword evidence="2" id="KW-0949">S-adenosyl-L-methionine</keyword>